<dbReference type="EMBL" id="JAAGWK010000016">
    <property type="protein sequence ID" value="NEL54687.1"/>
    <property type="molecule type" value="Genomic_DNA"/>
</dbReference>
<dbReference type="AlphaFoldDB" id="A0A7K3WE56"/>
<dbReference type="RefSeq" id="WP_152731094.1">
    <property type="nucleotide sequence ID" value="NZ_JAABOZ010000001.1"/>
</dbReference>
<evidence type="ECO:0000313" key="3">
    <source>
        <dbReference type="Proteomes" id="UP000470470"/>
    </source>
</evidence>
<dbReference type="Proteomes" id="UP000470470">
    <property type="component" value="Unassembled WGS sequence"/>
</dbReference>
<comment type="caution">
    <text evidence="2">The sequence shown here is derived from an EMBL/GenBank/DDBJ whole genome shotgun (WGS) entry which is preliminary data.</text>
</comment>
<feature type="region of interest" description="Disordered" evidence="1">
    <location>
        <begin position="1"/>
        <end position="34"/>
    </location>
</feature>
<proteinExistence type="predicted"/>
<name>A0A7K3WE56_9ACTN</name>
<accession>A0A7K3WE56</accession>
<organism evidence="2 3">
    <name type="scientific">Goekera deserti</name>
    <dbReference type="NCBI Taxonomy" id="2497753"/>
    <lineage>
        <taxon>Bacteria</taxon>
        <taxon>Bacillati</taxon>
        <taxon>Actinomycetota</taxon>
        <taxon>Actinomycetes</taxon>
        <taxon>Geodermatophilales</taxon>
        <taxon>Geodermatophilaceae</taxon>
        <taxon>Goekera</taxon>
    </lineage>
</organism>
<sequence length="83" mass="8687">MTDPATDADRAEQVAAVQPDGPGTHARTAPPADDVPVADAVEQQLTVVPSDGARPVSLPAEADEYDVLEQMAAVPLDDDDHRD</sequence>
<protein>
    <submittedName>
        <fullName evidence="2">Uncharacterized protein</fullName>
    </submittedName>
</protein>
<gene>
    <name evidence="2" type="ORF">G1H19_11815</name>
</gene>
<keyword evidence="3" id="KW-1185">Reference proteome</keyword>
<reference evidence="2 3" key="1">
    <citation type="submission" date="2020-02" db="EMBL/GenBank/DDBJ databases">
        <title>The whole genome sequence of CPCC 205119.</title>
        <authorList>
            <person name="Jiang Z."/>
        </authorList>
    </citation>
    <scope>NUCLEOTIDE SEQUENCE [LARGE SCALE GENOMIC DNA]</scope>
    <source>
        <strain evidence="2 3">CPCC 205119</strain>
    </source>
</reference>
<evidence type="ECO:0000313" key="2">
    <source>
        <dbReference type="EMBL" id="NEL54687.1"/>
    </source>
</evidence>
<evidence type="ECO:0000256" key="1">
    <source>
        <dbReference type="SAM" id="MobiDB-lite"/>
    </source>
</evidence>